<feature type="transmembrane region" description="Helical" evidence="1">
    <location>
        <begin position="12"/>
        <end position="33"/>
    </location>
</feature>
<dbReference type="EMBL" id="JAWDJR010000010">
    <property type="protein sequence ID" value="KAK9967671.1"/>
    <property type="molecule type" value="Genomic_DNA"/>
</dbReference>
<gene>
    <name evidence="2" type="ORF">ABG768_002050</name>
</gene>
<reference evidence="2 3" key="1">
    <citation type="submission" date="2024-05" db="EMBL/GenBank/DDBJ databases">
        <title>A high-quality chromosomal-level genome assembly of Topmouth culter (Culter alburnus).</title>
        <authorList>
            <person name="Zhao H."/>
        </authorList>
    </citation>
    <scope>NUCLEOTIDE SEQUENCE [LARGE SCALE GENOMIC DNA]</scope>
    <source>
        <strain evidence="2">CATC2023</strain>
        <tissue evidence="2">Muscle</tissue>
    </source>
</reference>
<evidence type="ECO:0000313" key="3">
    <source>
        <dbReference type="Proteomes" id="UP001479290"/>
    </source>
</evidence>
<keyword evidence="1" id="KW-0472">Membrane</keyword>
<protein>
    <submittedName>
        <fullName evidence="2">Uncharacterized protein</fullName>
    </submittedName>
</protein>
<keyword evidence="1" id="KW-1133">Transmembrane helix</keyword>
<organism evidence="2 3">
    <name type="scientific">Culter alburnus</name>
    <name type="common">Topmouth culter</name>
    <dbReference type="NCBI Taxonomy" id="194366"/>
    <lineage>
        <taxon>Eukaryota</taxon>
        <taxon>Metazoa</taxon>
        <taxon>Chordata</taxon>
        <taxon>Craniata</taxon>
        <taxon>Vertebrata</taxon>
        <taxon>Euteleostomi</taxon>
        <taxon>Actinopterygii</taxon>
        <taxon>Neopterygii</taxon>
        <taxon>Teleostei</taxon>
        <taxon>Ostariophysi</taxon>
        <taxon>Cypriniformes</taxon>
        <taxon>Xenocyprididae</taxon>
        <taxon>Xenocypridinae</taxon>
        <taxon>Culter</taxon>
    </lineage>
</organism>
<evidence type="ECO:0000313" key="2">
    <source>
        <dbReference type="EMBL" id="KAK9967671.1"/>
    </source>
</evidence>
<keyword evidence="1" id="KW-0812">Transmembrane</keyword>
<sequence length="202" mass="23491">MTFQEKQSEFVKIFAETGSVTLSLLLIIFNIVMDNKFECPCRNDQNTALTVPLRYGWFHCPEGVKDDTLKNCPKALISYWRGVYVHDKELNMLWCKPTEGMRNETELRDLTRKYIHQNIKLVSIKLENDTNIFFSFFFFSSFSFQVMSCSLSSVPCDRCPSRLLLFFGRKERYSGGNRRDDVELSPTSSITTQPLIAFSKKE</sequence>
<evidence type="ECO:0000256" key="1">
    <source>
        <dbReference type="SAM" id="Phobius"/>
    </source>
</evidence>
<accession>A0AAW2A252</accession>
<comment type="caution">
    <text evidence="2">The sequence shown here is derived from an EMBL/GenBank/DDBJ whole genome shotgun (WGS) entry which is preliminary data.</text>
</comment>
<dbReference type="Proteomes" id="UP001479290">
    <property type="component" value="Unassembled WGS sequence"/>
</dbReference>
<proteinExistence type="predicted"/>
<name>A0AAW2A252_CULAL</name>
<dbReference type="AlphaFoldDB" id="A0AAW2A252"/>
<keyword evidence="3" id="KW-1185">Reference proteome</keyword>